<gene>
    <name evidence="5" type="ORF">QBC47DRAFT_370893</name>
</gene>
<dbReference type="Gene3D" id="3.90.226.10">
    <property type="entry name" value="2-enoyl-CoA Hydratase, Chain A, domain 1"/>
    <property type="match status" value="1"/>
</dbReference>
<feature type="domain" description="CPAF-like PDZ" evidence="4">
    <location>
        <begin position="172"/>
        <end position="284"/>
    </location>
</feature>
<dbReference type="PANTHER" id="PTHR37049">
    <property type="entry name" value="PEPTIDASE S41 FAMILY PROTEIN"/>
    <property type="match status" value="1"/>
</dbReference>
<dbReference type="Pfam" id="PF03572">
    <property type="entry name" value="Peptidase_S41"/>
    <property type="match status" value="1"/>
</dbReference>
<protein>
    <submittedName>
        <fullName evidence="5">Peptidase</fullName>
    </submittedName>
</protein>
<dbReference type="GO" id="GO:0008236">
    <property type="term" value="F:serine-type peptidase activity"/>
    <property type="evidence" value="ECO:0007669"/>
    <property type="project" value="InterPro"/>
</dbReference>
<dbReference type="Proteomes" id="UP001239445">
    <property type="component" value="Unassembled WGS sequence"/>
</dbReference>
<dbReference type="SUPFAM" id="SSF52096">
    <property type="entry name" value="ClpP/crotonase"/>
    <property type="match status" value="1"/>
</dbReference>
<accession>A0AAJ0FD54</accession>
<evidence type="ECO:0000259" key="4">
    <source>
        <dbReference type="Pfam" id="PF23658"/>
    </source>
</evidence>
<dbReference type="InterPro" id="IPR029045">
    <property type="entry name" value="ClpP/crotonase-like_dom_sf"/>
</dbReference>
<keyword evidence="1" id="KW-1133">Transmembrane helix</keyword>
<comment type="caution">
    <text evidence="5">The sequence shown here is derived from an EMBL/GenBank/DDBJ whole genome shotgun (WGS) entry which is preliminary data.</text>
</comment>
<feature type="transmembrane region" description="Helical" evidence="1">
    <location>
        <begin position="752"/>
        <end position="772"/>
    </location>
</feature>
<evidence type="ECO:0000313" key="6">
    <source>
        <dbReference type="Proteomes" id="UP001239445"/>
    </source>
</evidence>
<reference evidence="5" key="1">
    <citation type="submission" date="2023-06" db="EMBL/GenBank/DDBJ databases">
        <title>Genome-scale phylogeny and comparative genomics of the fungal order Sordariales.</title>
        <authorList>
            <consortium name="Lawrence Berkeley National Laboratory"/>
            <person name="Hensen N."/>
            <person name="Bonometti L."/>
            <person name="Westerberg I."/>
            <person name="Brannstrom I.O."/>
            <person name="Guillou S."/>
            <person name="Cros-Aarteil S."/>
            <person name="Calhoun S."/>
            <person name="Haridas S."/>
            <person name="Kuo A."/>
            <person name="Mondo S."/>
            <person name="Pangilinan J."/>
            <person name="Riley R."/>
            <person name="Labutti K."/>
            <person name="Andreopoulos B."/>
            <person name="Lipzen A."/>
            <person name="Chen C."/>
            <person name="Yanf M."/>
            <person name="Daum C."/>
            <person name="Ng V."/>
            <person name="Clum A."/>
            <person name="Steindorff A."/>
            <person name="Ohm R."/>
            <person name="Martin F."/>
            <person name="Silar P."/>
            <person name="Natvig D."/>
            <person name="Lalanne C."/>
            <person name="Gautier V."/>
            <person name="Ament-Velasquez S.L."/>
            <person name="Kruys A."/>
            <person name="Hutchinson M.I."/>
            <person name="Powell A.J."/>
            <person name="Barry K."/>
            <person name="Miller A.N."/>
            <person name="Grigoriev I.V."/>
            <person name="Debuchy R."/>
            <person name="Gladieux P."/>
            <person name="Thoren M.H."/>
            <person name="Johannesson H."/>
        </authorList>
    </citation>
    <scope>NUCLEOTIDE SEQUENCE</scope>
    <source>
        <strain evidence="5">PSN4</strain>
    </source>
</reference>
<evidence type="ECO:0000256" key="1">
    <source>
        <dbReference type="SAM" id="Phobius"/>
    </source>
</evidence>
<keyword evidence="1" id="KW-0472">Membrane</keyword>
<proteinExistence type="predicted"/>
<evidence type="ECO:0000256" key="2">
    <source>
        <dbReference type="SAM" id="SignalP"/>
    </source>
</evidence>
<dbReference type="InterPro" id="IPR005151">
    <property type="entry name" value="Tail-specific_protease"/>
</dbReference>
<sequence>MGFTRHGLAALLFCFLGVNAVPAPAPQGTNAPAASAPANPNACAAVASVTNSLLAASPKATPTVPATVALECLRTVPNKVEPAQKFIKSLKAFFQWQSSVAFLKDPPKSYMFPPVDILGGLDNISTTAGAGGFQSEFDFGLAIVYLIQSAHDGHFSFRPDVFKGFGFRNKMAMDIVTVSVDGIQVPKLYHFSELNNSTGRNGTFPRAIVKINGEDAATVIERRNAVFSGYQDADSQWNSAMQSYAFPGATTFVAASFDFQGPNLTIEYDNGDKRTEANFAIVRDGANFTGVSTGEDYYNRFCNPDNAAAAASASATPTTPAPTTSVTPNVVAPTISGYPFPAIRDGGANITAGYFLNGTGYDDVAVLSVLGFSPGDGIGATEYLTDFQKTIENFLSMCKTSNKTKLVIDVSANGGGYIVAGFELFAQLFPKTPMFRADNLRESESLRLMAQTSGKFLNEINSFDASTLENVSSKAAAGDAATQRAFALGTLQQSSVVSNLVPGGVFSPDGKNLTSVDAILNPVTLQGDRFTAYQFTPLNDTSQSFNLSGTGSRANLPPAVFRPEDVLLLTDGTCGSTCTIFAYLMLFQLDIKTVTVGGRPKTGQMQSVGGVEGAQVFYLQDISAAATATLILSPDLNQTDSELALLDEGYALRRAFNPTSPGAVNGKNAFMRANADTPLQFLYQASNCRFFYTKEMLFGPAEVWKRAVDATWTDPAKFCVEGSRVAQTNITKQATDSSFFDNSKIQSDGAGFVGPSSFVGTVVALAAMIMLWM</sequence>
<organism evidence="5 6">
    <name type="scientific">Echria macrotheca</name>
    <dbReference type="NCBI Taxonomy" id="438768"/>
    <lineage>
        <taxon>Eukaryota</taxon>
        <taxon>Fungi</taxon>
        <taxon>Dikarya</taxon>
        <taxon>Ascomycota</taxon>
        <taxon>Pezizomycotina</taxon>
        <taxon>Sordariomycetes</taxon>
        <taxon>Sordariomycetidae</taxon>
        <taxon>Sordariales</taxon>
        <taxon>Schizotheciaceae</taxon>
        <taxon>Echria</taxon>
    </lineage>
</organism>
<dbReference type="Pfam" id="PF23658">
    <property type="entry name" value="PDZ_CPAF_rel"/>
    <property type="match status" value="1"/>
</dbReference>
<dbReference type="InterPro" id="IPR056186">
    <property type="entry name" value="PDZ_CPAF-rel"/>
</dbReference>
<feature type="signal peptide" evidence="2">
    <location>
        <begin position="1"/>
        <end position="20"/>
    </location>
</feature>
<keyword evidence="6" id="KW-1185">Reference proteome</keyword>
<feature type="domain" description="Tail specific protease" evidence="3">
    <location>
        <begin position="386"/>
        <end position="600"/>
    </location>
</feature>
<evidence type="ECO:0000259" key="3">
    <source>
        <dbReference type="Pfam" id="PF03572"/>
    </source>
</evidence>
<dbReference type="InterPro" id="IPR052766">
    <property type="entry name" value="S41A_metabolite_peptidase"/>
</dbReference>
<dbReference type="EMBL" id="MU839828">
    <property type="protein sequence ID" value="KAK1759013.1"/>
    <property type="molecule type" value="Genomic_DNA"/>
</dbReference>
<dbReference type="AlphaFoldDB" id="A0AAJ0FD54"/>
<dbReference type="GO" id="GO:0006508">
    <property type="term" value="P:proteolysis"/>
    <property type="evidence" value="ECO:0007669"/>
    <property type="project" value="InterPro"/>
</dbReference>
<name>A0AAJ0FD54_9PEZI</name>
<keyword evidence="1" id="KW-0812">Transmembrane</keyword>
<evidence type="ECO:0000313" key="5">
    <source>
        <dbReference type="EMBL" id="KAK1759013.1"/>
    </source>
</evidence>
<feature type="chain" id="PRO_5042459204" evidence="2">
    <location>
        <begin position="21"/>
        <end position="773"/>
    </location>
</feature>
<keyword evidence="2" id="KW-0732">Signal</keyword>
<dbReference type="PANTHER" id="PTHR37049:SF4">
    <property type="entry name" value="RHODANESE DOMAIN-CONTAINING PROTEIN"/>
    <property type="match status" value="1"/>
</dbReference>